<proteinExistence type="predicted"/>
<dbReference type="InterPro" id="IPR058655">
    <property type="entry name" value="Mok11-14/Ags1-like"/>
</dbReference>
<gene>
    <name evidence="1" type="primary">mok11</name>
    <name evidence="1" type="ORF">SPIL2461_LOCUS9943</name>
</gene>
<dbReference type="PANTHER" id="PTHR47182:SF3">
    <property type="entry name" value="CELL WALL ALPHA-1,3-GLUCAN SYNTHASE MOK14"/>
    <property type="match status" value="1"/>
</dbReference>
<evidence type="ECO:0000313" key="2">
    <source>
        <dbReference type="Proteomes" id="UP000649617"/>
    </source>
</evidence>
<dbReference type="GO" id="GO:0047657">
    <property type="term" value="F:alpha-1,3-glucan synthase activity"/>
    <property type="evidence" value="ECO:0007669"/>
    <property type="project" value="TreeGrafter"/>
</dbReference>
<dbReference type="AlphaFoldDB" id="A0A812QTN1"/>
<dbReference type="SUPFAM" id="SSF51445">
    <property type="entry name" value="(Trans)glycosidases"/>
    <property type="match status" value="1"/>
</dbReference>
<dbReference type="InterPro" id="IPR017853">
    <property type="entry name" value="GH"/>
</dbReference>
<dbReference type="EMBL" id="CAJNIZ010017779">
    <property type="protein sequence ID" value="CAE7403049.1"/>
    <property type="molecule type" value="Genomic_DNA"/>
</dbReference>
<organism evidence="1 2">
    <name type="scientific">Symbiodinium pilosum</name>
    <name type="common">Dinoflagellate</name>
    <dbReference type="NCBI Taxonomy" id="2952"/>
    <lineage>
        <taxon>Eukaryota</taxon>
        <taxon>Sar</taxon>
        <taxon>Alveolata</taxon>
        <taxon>Dinophyceae</taxon>
        <taxon>Suessiales</taxon>
        <taxon>Symbiodiniaceae</taxon>
        <taxon>Symbiodinium</taxon>
    </lineage>
</organism>
<comment type="caution">
    <text evidence="1">The sequence shown here is derived from an EMBL/GenBank/DDBJ whole genome shotgun (WGS) entry which is preliminary data.</text>
</comment>
<reference evidence="1" key="1">
    <citation type="submission" date="2021-02" db="EMBL/GenBank/DDBJ databases">
        <authorList>
            <person name="Dougan E. K."/>
            <person name="Rhodes N."/>
            <person name="Thang M."/>
            <person name="Chan C."/>
        </authorList>
    </citation>
    <scope>NUCLEOTIDE SEQUENCE</scope>
</reference>
<dbReference type="Gene3D" id="3.20.20.80">
    <property type="entry name" value="Glycosidases"/>
    <property type="match status" value="1"/>
</dbReference>
<protein>
    <submittedName>
        <fullName evidence="1">Mok11 protein</fullName>
    </submittedName>
</protein>
<keyword evidence="2" id="KW-1185">Reference proteome</keyword>
<evidence type="ECO:0000313" key="1">
    <source>
        <dbReference type="EMBL" id="CAE7403049.1"/>
    </source>
</evidence>
<dbReference type="PANTHER" id="PTHR47182">
    <property type="entry name" value="CELL WALL ALPHA-1,3-GLUCAN SYNTHASE AGS1-RELATED"/>
    <property type="match status" value="1"/>
</dbReference>
<dbReference type="OrthoDB" id="1740265at2759"/>
<dbReference type="Proteomes" id="UP000649617">
    <property type="component" value="Unassembled WGS sequence"/>
</dbReference>
<sequence length="255" mass="28556">MDFWYNNTWDPEASYPGTLYSQHGEPAVDQGHGTYSSSDFHHNGDLQDYYDPFQIHFGKLYGTMDDLRLEHSRVQQKYIAMSKALISSCDIDGFRVDTPMQVPLNFYKAWAPAVRAHAKSLGKASFGLFGEFYVTPERYATMTGRGRDQTMYGTDRFIDGPATMKGSQDAGAAYLMWLQKASGQHEYAMWNFCNNHDNWNFDSPGSALDGWAREACPTVTGFAGPLGCTAGLTLKILPLSSHEAYEPDGRKPHSE</sequence>
<accession>A0A812QTN1</accession>
<name>A0A812QTN1_SYMPI</name>